<feature type="compositionally biased region" description="Polar residues" evidence="1">
    <location>
        <begin position="136"/>
        <end position="147"/>
    </location>
</feature>
<reference evidence="2 3" key="2">
    <citation type="submission" date="2018-11" db="EMBL/GenBank/DDBJ databases">
        <authorList>
            <consortium name="Pathogen Informatics"/>
        </authorList>
    </citation>
    <scope>NUCLEOTIDE SEQUENCE [LARGE SCALE GENOMIC DNA]</scope>
</reference>
<dbReference type="AlphaFoldDB" id="A0A183IZL5"/>
<name>A0A183IZL5_9BILA</name>
<accession>A0A183IZL5</accession>
<reference evidence="4" key="1">
    <citation type="submission" date="2016-06" db="UniProtKB">
        <authorList>
            <consortium name="WormBaseParasite"/>
        </authorList>
    </citation>
    <scope>IDENTIFICATION</scope>
</reference>
<protein>
    <submittedName>
        <fullName evidence="2 4">Uncharacterized protein</fullName>
    </submittedName>
</protein>
<feature type="region of interest" description="Disordered" evidence="1">
    <location>
        <begin position="122"/>
        <end position="159"/>
    </location>
</feature>
<dbReference type="WBParaSite" id="SBAD_0000938901-mRNA-1">
    <property type="protein sequence ID" value="SBAD_0000938901-mRNA-1"/>
    <property type="gene ID" value="SBAD_0000938901"/>
</dbReference>
<dbReference type="EMBL" id="UZAM01012268">
    <property type="protein sequence ID" value="VDP20942.1"/>
    <property type="molecule type" value="Genomic_DNA"/>
</dbReference>
<keyword evidence="3" id="KW-1185">Reference proteome</keyword>
<evidence type="ECO:0000256" key="1">
    <source>
        <dbReference type="SAM" id="MobiDB-lite"/>
    </source>
</evidence>
<dbReference type="Proteomes" id="UP000270296">
    <property type="component" value="Unassembled WGS sequence"/>
</dbReference>
<evidence type="ECO:0000313" key="4">
    <source>
        <dbReference type="WBParaSite" id="SBAD_0000938901-mRNA-1"/>
    </source>
</evidence>
<sequence>MDTRRCINCRSAGRCESCTAATVRICCSATSAVDEHVSIGFGESHLAIRRQLQPQRPSRVESPLSFATIRVSYRFLPRTWTSSDFTIRRRPYPTASTVSDPHSVECDAGFDEARRNEVVTWPRERRSKLSAGQWPQRLSNRLSSTVAGTAERPEQPRFT</sequence>
<organism evidence="4">
    <name type="scientific">Soboliphyme baturini</name>
    <dbReference type="NCBI Taxonomy" id="241478"/>
    <lineage>
        <taxon>Eukaryota</taxon>
        <taxon>Metazoa</taxon>
        <taxon>Ecdysozoa</taxon>
        <taxon>Nematoda</taxon>
        <taxon>Enoplea</taxon>
        <taxon>Dorylaimia</taxon>
        <taxon>Dioctophymatida</taxon>
        <taxon>Dioctophymatoidea</taxon>
        <taxon>Soboliphymatidae</taxon>
        <taxon>Soboliphyme</taxon>
    </lineage>
</organism>
<evidence type="ECO:0000313" key="3">
    <source>
        <dbReference type="Proteomes" id="UP000270296"/>
    </source>
</evidence>
<gene>
    <name evidence="2" type="ORF">SBAD_LOCUS9064</name>
</gene>
<proteinExistence type="predicted"/>
<evidence type="ECO:0000313" key="2">
    <source>
        <dbReference type="EMBL" id="VDP20942.1"/>
    </source>
</evidence>